<proteinExistence type="predicted"/>
<dbReference type="AlphaFoldDB" id="A0A2N6K6I6"/>
<keyword evidence="4" id="KW-1185">Reference proteome</keyword>
<dbReference type="EMBL" id="NRQW01000113">
    <property type="protein sequence ID" value="PLZ92540.1"/>
    <property type="molecule type" value="Genomic_DNA"/>
</dbReference>
<protein>
    <recommendedName>
        <fullName evidence="2">CRISPR type III-associated protein domain-containing protein</fullName>
    </recommendedName>
</protein>
<dbReference type="PANTHER" id="PTHR35579">
    <property type="entry name" value="CRISPR SYSTEM CMS ENDORIBONUCLEASE CSM3"/>
    <property type="match status" value="1"/>
</dbReference>
<sequence length="140" mass="15626">MGTIAAMHVGDACLPDDLREAVAWQIQDKTLTREEVLESLTTIRRQTAIDSQTGTADKGSLRSFRVVIRQLEFKADLLFETQPSDEMLSILAVGVLALRRVGSGRNRGRGYVRCTLHNHPGEEITQRYVSLFGQIQEKVA</sequence>
<evidence type="ECO:0000313" key="3">
    <source>
        <dbReference type="EMBL" id="PLZ92540.1"/>
    </source>
</evidence>
<keyword evidence="1" id="KW-0051">Antiviral defense</keyword>
<gene>
    <name evidence="3" type="ORF">CEN44_05695</name>
</gene>
<dbReference type="InterPro" id="IPR052216">
    <property type="entry name" value="CRISPR_Csm3_endoribonuclease"/>
</dbReference>
<name>A0A2N6K6I6_FISMU</name>
<feature type="domain" description="CRISPR type III-associated protein" evidence="2">
    <location>
        <begin position="34"/>
        <end position="113"/>
    </location>
</feature>
<accession>A0A2N6K6I6</accession>
<dbReference type="InterPro" id="IPR005537">
    <property type="entry name" value="RAMP_III_fam"/>
</dbReference>
<organism evidence="3 4">
    <name type="scientific">Fischerella muscicola CCMEE 5323</name>
    <dbReference type="NCBI Taxonomy" id="2019572"/>
    <lineage>
        <taxon>Bacteria</taxon>
        <taxon>Bacillati</taxon>
        <taxon>Cyanobacteriota</taxon>
        <taxon>Cyanophyceae</taxon>
        <taxon>Nostocales</taxon>
        <taxon>Hapalosiphonaceae</taxon>
        <taxon>Fischerella</taxon>
    </lineage>
</organism>
<dbReference type="Proteomes" id="UP000235036">
    <property type="component" value="Unassembled WGS sequence"/>
</dbReference>
<dbReference type="PANTHER" id="PTHR35579:SF3">
    <property type="entry name" value="CRISPR SYSTEM CMS ENDORIBONUCLEASE CSM3"/>
    <property type="match status" value="1"/>
</dbReference>
<evidence type="ECO:0000313" key="4">
    <source>
        <dbReference type="Proteomes" id="UP000235036"/>
    </source>
</evidence>
<dbReference type="GO" id="GO:0051607">
    <property type="term" value="P:defense response to virus"/>
    <property type="evidence" value="ECO:0007669"/>
    <property type="project" value="UniProtKB-KW"/>
</dbReference>
<comment type="caution">
    <text evidence="3">The sequence shown here is derived from an EMBL/GenBank/DDBJ whole genome shotgun (WGS) entry which is preliminary data.</text>
</comment>
<reference evidence="3 4" key="1">
    <citation type="submission" date="2017-08" db="EMBL/GenBank/DDBJ databases">
        <title>Genomes of Fischerella (Mastigocladus) sp. strains.</title>
        <authorList>
            <person name="Miller S.R."/>
        </authorList>
    </citation>
    <scope>NUCLEOTIDE SEQUENCE [LARGE SCALE GENOMIC DNA]</scope>
    <source>
        <strain evidence="3 4">CCMEE 5323</strain>
    </source>
</reference>
<dbReference type="Pfam" id="PF03787">
    <property type="entry name" value="RAMPs"/>
    <property type="match status" value="1"/>
</dbReference>
<evidence type="ECO:0000256" key="1">
    <source>
        <dbReference type="ARBA" id="ARBA00023118"/>
    </source>
</evidence>
<evidence type="ECO:0000259" key="2">
    <source>
        <dbReference type="Pfam" id="PF03787"/>
    </source>
</evidence>